<dbReference type="PANTHER" id="PTHR46300:SF5">
    <property type="entry name" value="CYTOCHROME P450"/>
    <property type="match status" value="1"/>
</dbReference>
<evidence type="ECO:0000313" key="10">
    <source>
        <dbReference type="Proteomes" id="UP000054988"/>
    </source>
</evidence>
<evidence type="ECO:0000256" key="1">
    <source>
        <dbReference type="ARBA" id="ARBA00001971"/>
    </source>
</evidence>
<sequence length="546" mass="62475">MPSSILIPLVVTAFLGWFLTNKLKRNPNLPPGPTAEPLLGHLRLIPSQGQAETFHQWAKIYGDVIYLKVFGREMVVLDSFETAQELLEKRGAKYSCRPRFVIYEIQGWIPSLTFFQYGDKRYPKHRKILQQYFGRRESLAFQHVLAEEASLLAKNLMFSGKGKHFRFVHRFTTSNIMRAAFGHPIKSDDDIFLKLGMNTSHVMNHSGPPGNTPVDFFPWLRHFPSWFPGTYYAFKAREGHKTIRQLYDIPIQHVEDQMRENAVERCFASDKLKELRENEDSQDPERLTLDDVKGAAATIFSAGEDTSYATLTVFVLAMILHPECQKRVYEEIQSLIGHDRLPELKDREALPYLECVLQETLRWHPTLTLGVPHRVTEDDIYQGMLIPSGTVVIPNVEGMSLDERVYANPKTFDPSRFLPKPQGRGEPYFTAVWGFGRRYFEFINTALLLLMIHRQDMSVTKSLYYSPLTYCLSTGPGRHFADIAVWHAMASVLTTLEIRPAEDDEGNAIFPQVVFTDGLISQAVPFDFQVRPRSEAAQDLLAQIDA</sequence>
<evidence type="ECO:0000256" key="3">
    <source>
        <dbReference type="ARBA" id="ARBA00010617"/>
    </source>
</evidence>
<dbReference type="EMBL" id="LATX01001054">
    <property type="protein sequence ID" value="KTB43886.1"/>
    <property type="molecule type" value="Genomic_DNA"/>
</dbReference>
<dbReference type="InterPro" id="IPR036396">
    <property type="entry name" value="Cyt_P450_sf"/>
</dbReference>
<dbReference type="PANTHER" id="PTHR46300">
    <property type="entry name" value="P450, PUTATIVE (EUROFUNG)-RELATED-RELATED"/>
    <property type="match status" value="1"/>
</dbReference>
<dbReference type="InterPro" id="IPR001128">
    <property type="entry name" value="Cyt_P450"/>
</dbReference>
<comment type="cofactor">
    <cofactor evidence="1">
        <name>heme</name>
        <dbReference type="ChEBI" id="CHEBI:30413"/>
    </cofactor>
</comment>
<dbReference type="PRINTS" id="PR00463">
    <property type="entry name" value="EP450I"/>
</dbReference>
<evidence type="ECO:0000256" key="5">
    <source>
        <dbReference type="ARBA" id="ARBA00022723"/>
    </source>
</evidence>
<accession>A0A0W0G5Q0</accession>
<keyword evidence="7" id="KW-0408">Iron</keyword>
<evidence type="ECO:0000256" key="7">
    <source>
        <dbReference type="ARBA" id="ARBA00023004"/>
    </source>
</evidence>
<protein>
    <submittedName>
        <fullName evidence="9">Putative cytochrome P450</fullName>
    </submittedName>
</protein>
<dbReference type="InterPro" id="IPR050364">
    <property type="entry name" value="Cytochrome_P450_fung"/>
</dbReference>
<evidence type="ECO:0000256" key="2">
    <source>
        <dbReference type="ARBA" id="ARBA00005179"/>
    </source>
</evidence>
<evidence type="ECO:0000256" key="4">
    <source>
        <dbReference type="ARBA" id="ARBA00022617"/>
    </source>
</evidence>
<dbReference type="GO" id="GO:0016705">
    <property type="term" value="F:oxidoreductase activity, acting on paired donors, with incorporation or reduction of molecular oxygen"/>
    <property type="evidence" value="ECO:0007669"/>
    <property type="project" value="InterPro"/>
</dbReference>
<keyword evidence="8" id="KW-0503">Monooxygenase</keyword>
<dbReference type="eggNOG" id="KOG0156">
    <property type="taxonomic scope" value="Eukaryota"/>
</dbReference>
<dbReference type="AlphaFoldDB" id="A0A0W0G5Q0"/>
<evidence type="ECO:0000256" key="8">
    <source>
        <dbReference type="ARBA" id="ARBA00023033"/>
    </source>
</evidence>
<organism evidence="9 10">
    <name type="scientific">Moniliophthora roreri</name>
    <name type="common">Frosty pod rot fungus</name>
    <name type="synonym">Monilia roreri</name>
    <dbReference type="NCBI Taxonomy" id="221103"/>
    <lineage>
        <taxon>Eukaryota</taxon>
        <taxon>Fungi</taxon>
        <taxon>Dikarya</taxon>
        <taxon>Basidiomycota</taxon>
        <taxon>Agaricomycotina</taxon>
        <taxon>Agaricomycetes</taxon>
        <taxon>Agaricomycetidae</taxon>
        <taxon>Agaricales</taxon>
        <taxon>Marasmiineae</taxon>
        <taxon>Marasmiaceae</taxon>
        <taxon>Moniliophthora</taxon>
    </lineage>
</organism>
<dbReference type="GO" id="GO:0005506">
    <property type="term" value="F:iron ion binding"/>
    <property type="evidence" value="ECO:0007669"/>
    <property type="project" value="InterPro"/>
</dbReference>
<reference evidence="9 10" key="1">
    <citation type="submission" date="2015-12" db="EMBL/GenBank/DDBJ databases">
        <title>Draft genome sequence of Moniliophthora roreri, the causal agent of frosty pod rot of cacao.</title>
        <authorList>
            <person name="Aime M.C."/>
            <person name="Diaz-Valderrama J.R."/>
            <person name="Kijpornyongpan T."/>
            <person name="Phillips-Mora W."/>
        </authorList>
    </citation>
    <scope>NUCLEOTIDE SEQUENCE [LARGE SCALE GENOMIC DNA]</scope>
    <source>
        <strain evidence="9 10">MCA 2952</strain>
    </source>
</reference>
<dbReference type="Pfam" id="PF00067">
    <property type="entry name" value="p450"/>
    <property type="match status" value="1"/>
</dbReference>
<dbReference type="SUPFAM" id="SSF48264">
    <property type="entry name" value="Cytochrome P450"/>
    <property type="match status" value="1"/>
</dbReference>
<dbReference type="GO" id="GO:0004497">
    <property type="term" value="F:monooxygenase activity"/>
    <property type="evidence" value="ECO:0007669"/>
    <property type="project" value="UniProtKB-KW"/>
</dbReference>
<keyword evidence="5" id="KW-0479">Metal-binding</keyword>
<dbReference type="CDD" id="cd11065">
    <property type="entry name" value="CYP64-like"/>
    <property type="match status" value="1"/>
</dbReference>
<dbReference type="GO" id="GO:0020037">
    <property type="term" value="F:heme binding"/>
    <property type="evidence" value="ECO:0007669"/>
    <property type="project" value="InterPro"/>
</dbReference>
<dbReference type="InterPro" id="IPR002401">
    <property type="entry name" value="Cyt_P450_E_grp-I"/>
</dbReference>
<gene>
    <name evidence="9" type="ORF">WG66_3547</name>
</gene>
<proteinExistence type="inferred from homology"/>
<evidence type="ECO:0000313" key="9">
    <source>
        <dbReference type="EMBL" id="KTB43886.1"/>
    </source>
</evidence>
<dbReference type="Gene3D" id="1.10.630.10">
    <property type="entry name" value="Cytochrome P450"/>
    <property type="match status" value="1"/>
</dbReference>
<comment type="pathway">
    <text evidence="2">Secondary metabolite biosynthesis.</text>
</comment>
<dbReference type="Proteomes" id="UP000054988">
    <property type="component" value="Unassembled WGS sequence"/>
</dbReference>
<evidence type="ECO:0000256" key="6">
    <source>
        <dbReference type="ARBA" id="ARBA00023002"/>
    </source>
</evidence>
<keyword evidence="6" id="KW-0560">Oxidoreductase</keyword>
<comment type="caution">
    <text evidence="9">The sequence shown here is derived from an EMBL/GenBank/DDBJ whole genome shotgun (WGS) entry which is preliminary data.</text>
</comment>
<comment type="similarity">
    <text evidence="3">Belongs to the cytochrome P450 family.</text>
</comment>
<keyword evidence="4" id="KW-0349">Heme</keyword>
<name>A0A0W0G5Q0_MONRR</name>